<protein>
    <submittedName>
        <fullName evidence="1">Uncharacterized protein</fullName>
    </submittedName>
</protein>
<keyword evidence="2" id="KW-1185">Reference proteome</keyword>
<name>A0ACB8R2A6_9AGAM</name>
<accession>A0ACB8R2A6</accession>
<evidence type="ECO:0000313" key="2">
    <source>
        <dbReference type="Proteomes" id="UP000814033"/>
    </source>
</evidence>
<gene>
    <name evidence="1" type="ORF">FA95DRAFT_1506122</name>
</gene>
<reference evidence="1" key="1">
    <citation type="submission" date="2021-02" db="EMBL/GenBank/DDBJ databases">
        <authorList>
            <consortium name="DOE Joint Genome Institute"/>
            <person name="Ahrendt S."/>
            <person name="Looney B.P."/>
            <person name="Miyauchi S."/>
            <person name="Morin E."/>
            <person name="Drula E."/>
            <person name="Courty P.E."/>
            <person name="Chicoki N."/>
            <person name="Fauchery L."/>
            <person name="Kohler A."/>
            <person name="Kuo A."/>
            <person name="Labutti K."/>
            <person name="Pangilinan J."/>
            <person name="Lipzen A."/>
            <person name="Riley R."/>
            <person name="Andreopoulos W."/>
            <person name="He G."/>
            <person name="Johnson J."/>
            <person name="Barry K.W."/>
            <person name="Grigoriev I.V."/>
            <person name="Nagy L."/>
            <person name="Hibbett D."/>
            <person name="Henrissat B."/>
            <person name="Matheny P.B."/>
            <person name="Labbe J."/>
            <person name="Martin F."/>
        </authorList>
    </citation>
    <scope>NUCLEOTIDE SEQUENCE</scope>
    <source>
        <strain evidence="1">FP105234-sp</strain>
    </source>
</reference>
<proteinExistence type="predicted"/>
<organism evidence="1 2">
    <name type="scientific">Auriscalpium vulgare</name>
    <dbReference type="NCBI Taxonomy" id="40419"/>
    <lineage>
        <taxon>Eukaryota</taxon>
        <taxon>Fungi</taxon>
        <taxon>Dikarya</taxon>
        <taxon>Basidiomycota</taxon>
        <taxon>Agaricomycotina</taxon>
        <taxon>Agaricomycetes</taxon>
        <taxon>Russulales</taxon>
        <taxon>Auriscalpiaceae</taxon>
        <taxon>Auriscalpium</taxon>
    </lineage>
</organism>
<dbReference type="Proteomes" id="UP000814033">
    <property type="component" value="Unassembled WGS sequence"/>
</dbReference>
<dbReference type="EMBL" id="MU276612">
    <property type="protein sequence ID" value="KAI0038042.1"/>
    <property type="molecule type" value="Genomic_DNA"/>
</dbReference>
<sequence length="131" mass="14998">MSQTAPNHLPLGYCVAQIRAVFSLPVKARDSLFPRNYDGAKHLAYVEWFSPFAGAADPNHLMYKITRSVTASTGRRVFEIIPVDQIRRSIHLFPVFGAVTPRDWTSANVLERCDRFYVSSFTDRHTYITIY</sequence>
<comment type="caution">
    <text evidence="1">The sequence shown here is derived from an EMBL/GenBank/DDBJ whole genome shotgun (WGS) entry which is preliminary data.</text>
</comment>
<evidence type="ECO:0000313" key="1">
    <source>
        <dbReference type="EMBL" id="KAI0038042.1"/>
    </source>
</evidence>
<reference evidence="1" key="2">
    <citation type="journal article" date="2022" name="New Phytol.">
        <title>Evolutionary transition to the ectomycorrhizal habit in the genomes of a hyperdiverse lineage of mushroom-forming fungi.</title>
        <authorList>
            <person name="Looney B."/>
            <person name="Miyauchi S."/>
            <person name="Morin E."/>
            <person name="Drula E."/>
            <person name="Courty P.E."/>
            <person name="Kohler A."/>
            <person name="Kuo A."/>
            <person name="LaButti K."/>
            <person name="Pangilinan J."/>
            <person name="Lipzen A."/>
            <person name="Riley R."/>
            <person name="Andreopoulos W."/>
            <person name="He G."/>
            <person name="Johnson J."/>
            <person name="Nolan M."/>
            <person name="Tritt A."/>
            <person name="Barry K.W."/>
            <person name="Grigoriev I.V."/>
            <person name="Nagy L.G."/>
            <person name="Hibbett D."/>
            <person name="Henrissat B."/>
            <person name="Matheny P.B."/>
            <person name="Labbe J."/>
            <person name="Martin F.M."/>
        </authorList>
    </citation>
    <scope>NUCLEOTIDE SEQUENCE</scope>
    <source>
        <strain evidence="1">FP105234-sp</strain>
    </source>
</reference>